<dbReference type="Proteomes" id="UP001200145">
    <property type="component" value="Unassembled WGS sequence"/>
</dbReference>
<keyword evidence="2" id="KW-0732">Signal</keyword>
<name>A0ABS9BM83_9BACT</name>
<protein>
    <submittedName>
        <fullName evidence="4">Sialate O-acetylesterase</fullName>
    </submittedName>
</protein>
<evidence type="ECO:0000256" key="2">
    <source>
        <dbReference type="SAM" id="SignalP"/>
    </source>
</evidence>
<keyword evidence="5" id="KW-1185">Reference proteome</keyword>
<dbReference type="InterPro" id="IPR039329">
    <property type="entry name" value="SIAE"/>
</dbReference>
<feature type="domain" description="Sialate O-acetylesterase" evidence="3">
    <location>
        <begin position="288"/>
        <end position="396"/>
    </location>
</feature>
<evidence type="ECO:0000259" key="3">
    <source>
        <dbReference type="Pfam" id="PF03629"/>
    </source>
</evidence>
<gene>
    <name evidence="4" type="ORF">L0U88_19475</name>
</gene>
<dbReference type="Pfam" id="PF03629">
    <property type="entry name" value="SASA"/>
    <property type="match status" value="1"/>
</dbReference>
<sequence>MKLFILSFALLLSGSVFGQLRLADCFANHMVIQRSKPFSIWGKAVPGQQLELRFNGFKGTTNVQQDSSWKVDLPPMPANNKATTLFIEAGKDSARLTNILVGDVWICTGQSNMEWAFSREEFAKVETPDANQPLIRLYNTRFIGKYIYGVPYADSLTDQLQNGKFYSGTWETCTTETVQAMSAVAYYFAKRVTQQTGIPIGIINLAIGGAPLETFISRDDLASHPHFQKKLEGNWLYNPYLPAWIRERGLQNLGHLPDATNTKGEGPNHAYKPGFAYAAAIPQFSRLPIAGILLYQGESNSLEHARVFEYGSLLQIMAKSYRAAWKDSQLPFYWVQLSSIDTLKYQSAYWPAFRNIQREQLDSIPYSGMAVSSDIGHPTDVHPRNKRTVGYRLANWVLHYYYGDKQQAPSGPLFKKAKLKSNRLELYFSHSGKGLTTSDDQPIRGFSFDGSTAVTAILKRKKVVLPFQHLPVTVYYGWQPYSIGNLVNSEGMPASTFTFKLAQ</sequence>
<reference evidence="4 5" key="1">
    <citation type="submission" date="2022-01" db="EMBL/GenBank/DDBJ databases">
        <title>Flavihumibacter sp. nov., isolated from sediment of a river.</title>
        <authorList>
            <person name="Liu H."/>
        </authorList>
    </citation>
    <scope>NUCLEOTIDE SEQUENCE [LARGE SCALE GENOMIC DNA]</scope>
    <source>
        <strain evidence="4 5">RY-1</strain>
    </source>
</reference>
<feature type="signal peptide" evidence="2">
    <location>
        <begin position="1"/>
        <end position="18"/>
    </location>
</feature>
<evidence type="ECO:0000256" key="1">
    <source>
        <dbReference type="ARBA" id="ARBA00022801"/>
    </source>
</evidence>
<organism evidence="4 5">
    <name type="scientific">Flavihumibacter fluminis</name>
    <dbReference type="NCBI Taxonomy" id="2909236"/>
    <lineage>
        <taxon>Bacteria</taxon>
        <taxon>Pseudomonadati</taxon>
        <taxon>Bacteroidota</taxon>
        <taxon>Chitinophagia</taxon>
        <taxon>Chitinophagales</taxon>
        <taxon>Chitinophagaceae</taxon>
        <taxon>Flavihumibacter</taxon>
    </lineage>
</organism>
<proteinExistence type="predicted"/>
<accession>A0ABS9BM83</accession>
<dbReference type="EMBL" id="JAKEVY010000006">
    <property type="protein sequence ID" value="MCF1716832.1"/>
    <property type="molecule type" value="Genomic_DNA"/>
</dbReference>
<feature type="chain" id="PRO_5045169049" evidence="2">
    <location>
        <begin position="19"/>
        <end position="503"/>
    </location>
</feature>
<keyword evidence="1" id="KW-0378">Hydrolase</keyword>
<dbReference type="InterPro" id="IPR036514">
    <property type="entry name" value="SGNH_hydro_sf"/>
</dbReference>
<dbReference type="InterPro" id="IPR005181">
    <property type="entry name" value="SASA"/>
</dbReference>
<evidence type="ECO:0000313" key="4">
    <source>
        <dbReference type="EMBL" id="MCF1716832.1"/>
    </source>
</evidence>
<dbReference type="Gene3D" id="3.40.50.1110">
    <property type="entry name" value="SGNH hydrolase"/>
    <property type="match status" value="1"/>
</dbReference>
<dbReference type="RefSeq" id="WP_234868340.1">
    <property type="nucleotide sequence ID" value="NZ_JAKEVY010000006.1"/>
</dbReference>
<dbReference type="PANTHER" id="PTHR22901">
    <property type="entry name" value="SIALATE O-ACETYLESTERASE"/>
    <property type="match status" value="1"/>
</dbReference>
<dbReference type="PANTHER" id="PTHR22901:SF0">
    <property type="entry name" value="SIALATE O-ACETYLESTERASE"/>
    <property type="match status" value="1"/>
</dbReference>
<comment type="caution">
    <text evidence="4">The sequence shown here is derived from an EMBL/GenBank/DDBJ whole genome shotgun (WGS) entry which is preliminary data.</text>
</comment>
<dbReference type="SUPFAM" id="SSF52266">
    <property type="entry name" value="SGNH hydrolase"/>
    <property type="match status" value="1"/>
</dbReference>
<evidence type="ECO:0000313" key="5">
    <source>
        <dbReference type="Proteomes" id="UP001200145"/>
    </source>
</evidence>